<evidence type="ECO:0000313" key="10">
    <source>
        <dbReference type="Proteomes" id="UP000002051"/>
    </source>
</evidence>
<evidence type="ECO:0000256" key="2">
    <source>
        <dbReference type="ARBA" id="ARBA00023015"/>
    </source>
</evidence>
<gene>
    <name evidence="9" type="primary">25491525</name>
    <name evidence="7" type="ordered locus">MTR_4g019670</name>
    <name evidence="8" type="ORF">MtrunA17_Chr4g0008701</name>
</gene>
<dbReference type="EnsemblPlants" id="KEH28970">
    <property type="protein sequence ID" value="KEH28970"/>
    <property type="gene ID" value="MTR_4g019670"/>
</dbReference>
<evidence type="ECO:0000313" key="11">
    <source>
        <dbReference type="Proteomes" id="UP000265566"/>
    </source>
</evidence>
<evidence type="ECO:0000313" key="9">
    <source>
        <dbReference type="EnsemblPlants" id="KEH28970"/>
    </source>
</evidence>
<evidence type="ECO:0000256" key="3">
    <source>
        <dbReference type="ARBA" id="ARBA00023125"/>
    </source>
</evidence>
<dbReference type="HOGENOM" id="CLU_478499_0_0_1"/>
<reference evidence="11" key="4">
    <citation type="journal article" date="2018" name="Nat. Plants">
        <title>Whole-genome landscape of Medicago truncatula symbiotic genes.</title>
        <authorList>
            <person name="Pecrix Y."/>
            <person name="Staton S.E."/>
            <person name="Sallet E."/>
            <person name="Lelandais-Briere C."/>
            <person name="Moreau S."/>
            <person name="Carrere S."/>
            <person name="Blein T."/>
            <person name="Jardinaud M.F."/>
            <person name="Latrasse D."/>
            <person name="Zouine M."/>
            <person name="Zahm M."/>
            <person name="Kreplak J."/>
            <person name="Mayjonade B."/>
            <person name="Satge C."/>
            <person name="Perez M."/>
            <person name="Cauet S."/>
            <person name="Marande W."/>
            <person name="Chantry-Darmon C."/>
            <person name="Lopez-Roques C."/>
            <person name="Bouchez O."/>
            <person name="Berard A."/>
            <person name="Debelle F."/>
            <person name="Munos S."/>
            <person name="Bendahmane A."/>
            <person name="Berges H."/>
            <person name="Niebel A."/>
            <person name="Buitink J."/>
            <person name="Frugier F."/>
            <person name="Benhamed M."/>
            <person name="Crespi M."/>
            <person name="Gouzy J."/>
            <person name="Gamas P."/>
        </authorList>
    </citation>
    <scope>NUCLEOTIDE SEQUENCE [LARGE SCALE GENOMIC DNA]</scope>
    <source>
        <strain evidence="11">cv. Jemalong A17</strain>
    </source>
</reference>
<keyword evidence="5" id="KW-0539">Nucleus</keyword>
<dbReference type="Gene3D" id="3.40.1810.10">
    <property type="entry name" value="Transcription factor, MADS-box"/>
    <property type="match status" value="1"/>
</dbReference>
<name>A0A072USW1_MEDTR</name>
<dbReference type="Pfam" id="PF00319">
    <property type="entry name" value="SRF-TF"/>
    <property type="match status" value="1"/>
</dbReference>
<accession>A0A072USW1</accession>
<dbReference type="Proteomes" id="UP000002051">
    <property type="component" value="Chromosome 4"/>
</dbReference>
<evidence type="ECO:0000313" key="7">
    <source>
        <dbReference type="EMBL" id="KEH28970.1"/>
    </source>
</evidence>
<keyword evidence="4" id="KW-0804">Transcription</keyword>
<protein>
    <submittedName>
        <fullName evidence="7">MADS-box transcription factor family protein</fullName>
    </submittedName>
    <submittedName>
        <fullName evidence="8">Putative transcription factor MADS-type1 family</fullName>
    </submittedName>
</protein>
<reference evidence="8" key="5">
    <citation type="journal article" date="2018" name="Nat. Plants">
        <title>Whole-genome landscape of Medicago truncatula symbiotic genes.</title>
        <authorList>
            <person name="Pecrix Y."/>
            <person name="Gamas P."/>
            <person name="Carrere S."/>
        </authorList>
    </citation>
    <scope>NUCLEOTIDE SEQUENCE</scope>
    <source>
        <tissue evidence="8">Leaves</tissue>
    </source>
</reference>
<dbReference type="SMART" id="SM00432">
    <property type="entry name" value="MADS"/>
    <property type="match status" value="1"/>
</dbReference>
<dbReference type="GO" id="GO:0005634">
    <property type="term" value="C:nucleus"/>
    <property type="evidence" value="ECO:0007669"/>
    <property type="project" value="UniProtKB-SubCell"/>
</dbReference>
<dbReference type="GO" id="GO:0000978">
    <property type="term" value="F:RNA polymerase II cis-regulatory region sequence-specific DNA binding"/>
    <property type="evidence" value="ECO:0000318"/>
    <property type="project" value="GO_Central"/>
</dbReference>
<dbReference type="OrthoDB" id="1436232at2759"/>
<reference evidence="9" key="3">
    <citation type="submission" date="2015-04" db="UniProtKB">
        <authorList>
            <consortium name="EnsemblPlants"/>
        </authorList>
    </citation>
    <scope>IDENTIFICATION</scope>
    <source>
        <strain evidence="9">cv. Jemalong A17</strain>
    </source>
</reference>
<proteinExistence type="predicted"/>
<evidence type="ECO:0000313" key="8">
    <source>
        <dbReference type="EMBL" id="RHN59013.1"/>
    </source>
</evidence>
<keyword evidence="10" id="KW-1185">Reference proteome</keyword>
<dbReference type="GO" id="GO:0000981">
    <property type="term" value="F:DNA-binding transcription factor activity, RNA polymerase II-specific"/>
    <property type="evidence" value="ECO:0000318"/>
    <property type="project" value="GO_Central"/>
</dbReference>
<evidence type="ECO:0000256" key="4">
    <source>
        <dbReference type="ARBA" id="ARBA00023163"/>
    </source>
</evidence>
<evidence type="ECO:0000256" key="5">
    <source>
        <dbReference type="ARBA" id="ARBA00023242"/>
    </source>
</evidence>
<sequence>MTRIRKKKIISKLIENKTRRKACYKRRLKGLFTKIEHMTILCGIEACAIVFGPSDTKPSIWPSPTVAEELITKFESLSLDVQSKNKTDQLTFLKDKGKKLEASLEKINKENEETLMGAYMHQIENEGKSLDDFDHDVQNRLIAFTLEKIKITRKITRHLEKEILPLNNPPPPLAPISFTLDNGDGVDYGVNMYGHVLNQQPLSDLVEKVDQMSSGFNNNPGSSMGIPPLADLSGGACDKLANQADFVGFDNGMGISSPEYSSSGFDTTFFQDDFEDFDSIMKIPSHENHSGNVHDMFLPRGNLGHFINNIGTNIGKQSHENPSGGVGMLPPQGYFGGQSNFQGFDDITGSTSGILPHANLNGNVDSLPPQENFEGEENFGGFDNTGSGMWIPHSNSSGGDALLPQENFGGQFNFEDFDNNTCSNMLIPPHTNPDVGDVDVLSHRGNFGVQENFGGFDDNTCSNMWKPPHENPSNSGVDMMTLHQNNFGGNINGDGMWSFNANIVDNNYGSNFNPGFPSE</sequence>
<dbReference type="GO" id="GO:0046983">
    <property type="term" value="F:protein dimerization activity"/>
    <property type="evidence" value="ECO:0007669"/>
    <property type="project" value="InterPro"/>
</dbReference>
<reference evidence="7 10" key="2">
    <citation type="journal article" date="2014" name="BMC Genomics">
        <title>An improved genome release (version Mt4.0) for the model legume Medicago truncatula.</title>
        <authorList>
            <person name="Tang H."/>
            <person name="Krishnakumar V."/>
            <person name="Bidwell S."/>
            <person name="Rosen B."/>
            <person name="Chan A."/>
            <person name="Zhou S."/>
            <person name="Gentzbittel L."/>
            <person name="Childs K.L."/>
            <person name="Yandell M."/>
            <person name="Gundlach H."/>
            <person name="Mayer K.F."/>
            <person name="Schwartz D.C."/>
            <person name="Town C.D."/>
        </authorList>
    </citation>
    <scope>GENOME REANNOTATION</scope>
    <source>
        <strain evidence="7">A17</strain>
        <strain evidence="9 10">cv. Jemalong A17</strain>
    </source>
</reference>
<comment type="subcellular location">
    <subcellularLocation>
        <location evidence="1">Nucleus</location>
    </subcellularLocation>
</comment>
<dbReference type="PANTHER" id="PTHR11945">
    <property type="entry name" value="MADS BOX PROTEIN"/>
    <property type="match status" value="1"/>
</dbReference>
<dbReference type="SUPFAM" id="SSF55455">
    <property type="entry name" value="SRF-like"/>
    <property type="match status" value="1"/>
</dbReference>
<dbReference type="GO" id="GO:0045944">
    <property type="term" value="P:positive regulation of transcription by RNA polymerase II"/>
    <property type="evidence" value="ECO:0007669"/>
    <property type="project" value="InterPro"/>
</dbReference>
<dbReference type="InterPro" id="IPR036879">
    <property type="entry name" value="TF_MADSbox_sf"/>
</dbReference>
<dbReference type="Proteomes" id="UP000265566">
    <property type="component" value="Chromosome 4"/>
</dbReference>
<dbReference type="EMBL" id="PSQE01000004">
    <property type="protein sequence ID" value="RHN59013.1"/>
    <property type="molecule type" value="Genomic_DNA"/>
</dbReference>
<evidence type="ECO:0000259" key="6">
    <source>
        <dbReference type="PROSITE" id="PS50066"/>
    </source>
</evidence>
<dbReference type="PANTHER" id="PTHR11945:SF782">
    <property type="entry name" value="OS11G0229900 PROTEIN"/>
    <property type="match status" value="1"/>
</dbReference>
<dbReference type="GO" id="GO:0006357">
    <property type="term" value="P:regulation of transcription by RNA polymerase II"/>
    <property type="evidence" value="ECO:0000318"/>
    <property type="project" value="GO_Central"/>
</dbReference>
<dbReference type="EMBL" id="CM001220">
    <property type="protein sequence ID" value="KEH28970.1"/>
    <property type="molecule type" value="Genomic_DNA"/>
</dbReference>
<feature type="domain" description="MADS-box" evidence="6">
    <location>
        <begin position="4"/>
        <end position="54"/>
    </location>
</feature>
<dbReference type="CDD" id="cd00266">
    <property type="entry name" value="MADS_SRF_like"/>
    <property type="match status" value="1"/>
</dbReference>
<keyword evidence="3" id="KW-0238">DNA-binding</keyword>
<reference evidence="7 10" key="1">
    <citation type="journal article" date="2011" name="Nature">
        <title>The Medicago genome provides insight into the evolution of rhizobial symbioses.</title>
        <authorList>
            <person name="Young N.D."/>
            <person name="Debelle F."/>
            <person name="Oldroyd G.E."/>
            <person name="Geurts R."/>
            <person name="Cannon S.B."/>
            <person name="Udvardi M.K."/>
            <person name="Benedito V.A."/>
            <person name="Mayer K.F."/>
            <person name="Gouzy J."/>
            <person name="Schoof H."/>
            <person name="Van de Peer Y."/>
            <person name="Proost S."/>
            <person name="Cook D.R."/>
            <person name="Meyers B.C."/>
            <person name="Spannagl M."/>
            <person name="Cheung F."/>
            <person name="De Mita S."/>
            <person name="Krishnakumar V."/>
            <person name="Gundlach H."/>
            <person name="Zhou S."/>
            <person name="Mudge J."/>
            <person name="Bharti A.K."/>
            <person name="Murray J.D."/>
            <person name="Naoumkina M.A."/>
            <person name="Rosen B."/>
            <person name="Silverstein K.A."/>
            <person name="Tang H."/>
            <person name="Rombauts S."/>
            <person name="Zhao P.X."/>
            <person name="Zhou P."/>
            <person name="Barbe V."/>
            <person name="Bardou P."/>
            <person name="Bechner M."/>
            <person name="Bellec A."/>
            <person name="Berger A."/>
            <person name="Berges H."/>
            <person name="Bidwell S."/>
            <person name="Bisseling T."/>
            <person name="Choisne N."/>
            <person name="Couloux A."/>
            <person name="Denny R."/>
            <person name="Deshpande S."/>
            <person name="Dai X."/>
            <person name="Doyle J.J."/>
            <person name="Dudez A.M."/>
            <person name="Farmer A.D."/>
            <person name="Fouteau S."/>
            <person name="Franken C."/>
            <person name="Gibelin C."/>
            <person name="Gish J."/>
            <person name="Goldstein S."/>
            <person name="Gonzalez A.J."/>
            <person name="Green P.J."/>
            <person name="Hallab A."/>
            <person name="Hartog M."/>
            <person name="Hua A."/>
            <person name="Humphray S.J."/>
            <person name="Jeong D.H."/>
            <person name="Jing Y."/>
            <person name="Jocker A."/>
            <person name="Kenton S.M."/>
            <person name="Kim D.J."/>
            <person name="Klee K."/>
            <person name="Lai H."/>
            <person name="Lang C."/>
            <person name="Lin S."/>
            <person name="Macmil S.L."/>
            <person name="Magdelenat G."/>
            <person name="Matthews L."/>
            <person name="McCorrison J."/>
            <person name="Monaghan E.L."/>
            <person name="Mun J.H."/>
            <person name="Najar F.Z."/>
            <person name="Nicholson C."/>
            <person name="Noirot C."/>
            <person name="O'Bleness M."/>
            <person name="Paule C.R."/>
            <person name="Poulain J."/>
            <person name="Prion F."/>
            <person name="Qin B."/>
            <person name="Qu C."/>
            <person name="Retzel E.F."/>
            <person name="Riddle C."/>
            <person name="Sallet E."/>
            <person name="Samain S."/>
            <person name="Samson N."/>
            <person name="Sanders I."/>
            <person name="Saurat O."/>
            <person name="Scarpelli C."/>
            <person name="Schiex T."/>
            <person name="Segurens B."/>
            <person name="Severin A.J."/>
            <person name="Sherrier D.J."/>
            <person name="Shi R."/>
            <person name="Sims S."/>
            <person name="Singer S.R."/>
            <person name="Sinharoy S."/>
            <person name="Sterck L."/>
            <person name="Viollet A."/>
            <person name="Wang B.B."/>
            <person name="Wang K."/>
            <person name="Wang M."/>
            <person name="Wang X."/>
            <person name="Warfsmann J."/>
            <person name="Weissenbach J."/>
            <person name="White D.D."/>
            <person name="White J.D."/>
            <person name="Wiley G.B."/>
            <person name="Wincker P."/>
            <person name="Xing Y."/>
            <person name="Yang L."/>
            <person name="Yao Z."/>
            <person name="Ying F."/>
            <person name="Zhai J."/>
            <person name="Zhou L."/>
            <person name="Zuber A."/>
            <person name="Denarie J."/>
            <person name="Dixon R.A."/>
            <person name="May G.D."/>
            <person name="Schwartz D.C."/>
            <person name="Rogers J."/>
            <person name="Quetier F."/>
            <person name="Town C.D."/>
            <person name="Roe B.A."/>
        </authorList>
    </citation>
    <scope>NUCLEOTIDE SEQUENCE [LARGE SCALE GENOMIC DNA]</scope>
    <source>
        <strain evidence="7">A17</strain>
        <strain evidence="9 10">cv. Jemalong A17</strain>
    </source>
</reference>
<dbReference type="KEGG" id="mtr:25491525"/>
<dbReference type="AlphaFoldDB" id="A0A072USW1"/>
<organism evidence="7 10">
    <name type="scientific">Medicago truncatula</name>
    <name type="common">Barrel medic</name>
    <name type="synonym">Medicago tribuloides</name>
    <dbReference type="NCBI Taxonomy" id="3880"/>
    <lineage>
        <taxon>Eukaryota</taxon>
        <taxon>Viridiplantae</taxon>
        <taxon>Streptophyta</taxon>
        <taxon>Embryophyta</taxon>
        <taxon>Tracheophyta</taxon>
        <taxon>Spermatophyta</taxon>
        <taxon>Magnoliopsida</taxon>
        <taxon>eudicotyledons</taxon>
        <taxon>Gunneridae</taxon>
        <taxon>Pentapetalae</taxon>
        <taxon>rosids</taxon>
        <taxon>fabids</taxon>
        <taxon>Fabales</taxon>
        <taxon>Fabaceae</taxon>
        <taxon>Papilionoideae</taxon>
        <taxon>50 kb inversion clade</taxon>
        <taxon>NPAAA clade</taxon>
        <taxon>Hologalegina</taxon>
        <taxon>IRL clade</taxon>
        <taxon>Trifolieae</taxon>
        <taxon>Medicago</taxon>
    </lineage>
</organism>
<dbReference type="Gramene" id="rna20994">
    <property type="protein sequence ID" value="RHN59013.1"/>
    <property type="gene ID" value="gene20994"/>
</dbReference>
<keyword evidence="2" id="KW-0805">Transcription regulation</keyword>
<dbReference type="PROSITE" id="PS50066">
    <property type="entry name" value="MADS_BOX_2"/>
    <property type="match status" value="1"/>
</dbReference>
<dbReference type="InterPro" id="IPR002100">
    <property type="entry name" value="TF_MADSbox"/>
</dbReference>
<dbReference type="InterPro" id="IPR033897">
    <property type="entry name" value="SRF-like_MADS-box"/>
</dbReference>
<evidence type="ECO:0000256" key="1">
    <source>
        <dbReference type="ARBA" id="ARBA00004123"/>
    </source>
</evidence>